<gene>
    <name evidence="1" type="ORF">FDG2_4181</name>
</gene>
<evidence type="ECO:0000313" key="1">
    <source>
        <dbReference type="EMBL" id="SBW24498.1"/>
    </source>
</evidence>
<evidence type="ECO:0000313" key="2">
    <source>
        <dbReference type="Proteomes" id="UP000199013"/>
    </source>
</evidence>
<reference evidence="2" key="1">
    <citation type="submission" date="2016-02" db="EMBL/GenBank/DDBJ databases">
        <authorList>
            <person name="Wibberg D."/>
        </authorList>
    </citation>
    <scope>NUCLEOTIDE SEQUENCE [LARGE SCALE GENOMIC DNA]</scope>
</reference>
<sequence>MVDLRPASQPPFRSLRARLAGQPLDESLREEVPHYVKSALLGWLAELENADDDRKPPLAVRVSLRLGIQFLPGTASLTCFPYDTDLLNVIDAALQLRSVKATTYGDLLDYPEGSRGQHMRDLLQKLENILELGRIAFRVTTNGSCLEYRIDPTVASAAEHTLASAPPDASELLSQAWESAYALDPDPDTAYGNAVRAVEEVLCPLVLPNDKMPTLGKALRHLRDAPSKWTFVLLDKTGEGSIEPLEMILRRLWEGQHSRHGGGPTGFSPQTLEEARAAVHLAALAMQWISSGAFAPI</sequence>
<name>A0A1C3P469_9ACTN</name>
<protein>
    <submittedName>
        <fullName evidence="1">Uncharacterized protein</fullName>
    </submittedName>
</protein>
<dbReference type="Proteomes" id="UP000199013">
    <property type="component" value="Unassembled WGS sequence"/>
</dbReference>
<dbReference type="EMBL" id="FLUV01001755">
    <property type="protein sequence ID" value="SBW24498.1"/>
    <property type="molecule type" value="Genomic_DNA"/>
</dbReference>
<organism evidence="1 2">
    <name type="scientific">Candidatus Protofrankia californiensis</name>
    <dbReference type="NCBI Taxonomy" id="1839754"/>
    <lineage>
        <taxon>Bacteria</taxon>
        <taxon>Bacillati</taxon>
        <taxon>Actinomycetota</taxon>
        <taxon>Actinomycetes</taxon>
        <taxon>Frankiales</taxon>
        <taxon>Frankiaceae</taxon>
        <taxon>Protofrankia</taxon>
    </lineage>
</organism>
<dbReference type="AlphaFoldDB" id="A0A1C3P469"/>
<keyword evidence="2" id="KW-1185">Reference proteome</keyword>
<proteinExistence type="predicted"/>
<accession>A0A1C3P469</accession>